<evidence type="ECO:0000313" key="6">
    <source>
        <dbReference type="Proteomes" id="UP000218899"/>
    </source>
</evidence>
<dbReference type="Pfam" id="PF13579">
    <property type="entry name" value="Glyco_trans_4_4"/>
    <property type="match status" value="1"/>
</dbReference>
<dbReference type="KEGG" id="sva:SVA_3809"/>
<sequence length="353" mass="38233">MRVRLMNEIVRRGYTVDLVTARSDSPYMKQLSPAIRVVPIGTTHALTGVPALARYLWSTRPRVMLSQRTRVNVLALRARTLARSGTRMFLTVNVNLTSKLDAVGGRKREKGLAQLRKYFPRNDGIIAVSRGVADDVARLLGWPPERIRVAPNPTVTPAIYEAAKMPLDHPWFTSGEVPVFLGVGRLVPEKDFANLLHAFAKVRATRHCRLVILGEGPERPKLLALSAKLGLADDAQLPGFVDNPYAYMARASVFVLSSTREGLPNALTEALAVGVPVVSTDCPNGPYEILEAGRHGPLVPVGDSEALAAAMTATLEHPTERAARQAAAQRYTVERSASVYLEAMGFAAAGAAT</sequence>
<keyword evidence="2 5" id="KW-0808">Transferase</keyword>
<evidence type="ECO:0000259" key="4">
    <source>
        <dbReference type="Pfam" id="PF13579"/>
    </source>
</evidence>
<dbReference type="CDD" id="cd03811">
    <property type="entry name" value="GT4_GT28_WabH-like"/>
    <property type="match status" value="1"/>
</dbReference>
<keyword evidence="6" id="KW-1185">Reference proteome</keyword>
<dbReference type="PANTHER" id="PTHR12526:SF510">
    <property type="entry name" value="D-INOSITOL 3-PHOSPHATE GLYCOSYLTRANSFERASE"/>
    <property type="match status" value="1"/>
</dbReference>
<evidence type="ECO:0000256" key="2">
    <source>
        <dbReference type="ARBA" id="ARBA00022679"/>
    </source>
</evidence>
<proteinExistence type="predicted"/>
<dbReference type="EMBL" id="AP014936">
    <property type="protein sequence ID" value="BAU50343.1"/>
    <property type="molecule type" value="Genomic_DNA"/>
</dbReference>
<dbReference type="Pfam" id="PF00534">
    <property type="entry name" value="Glycos_transf_1"/>
    <property type="match status" value="1"/>
</dbReference>
<dbReference type="PANTHER" id="PTHR12526">
    <property type="entry name" value="GLYCOSYLTRANSFERASE"/>
    <property type="match status" value="1"/>
</dbReference>
<dbReference type="Gene3D" id="3.40.50.2000">
    <property type="entry name" value="Glycogen Phosphorylase B"/>
    <property type="match status" value="2"/>
</dbReference>
<organism evidence="5 6">
    <name type="scientific">Sulfurifustis variabilis</name>
    <dbReference type="NCBI Taxonomy" id="1675686"/>
    <lineage>
        <taxon>Bacteria</taxon>
        <taxon>Pseudomonadati</taxon>
        <taxon>Pseudomonadota</taxon>
        <taxon>Gammaproteobacteria</taxon>
        <taxon>Acidiferrobacterales</taxon>
        <taxon>Acidiferrobacteraceae</taxon>
        <taxon>Sulfurifustis</taxon>
    </lineage>
</organism>
<gene>
    <name evidence="5" type="ORF">SVA_3809</name>
</gene>
<feature type="domain" description="Glycosyltransferase subfamily 4-like N-terminal" evidence="4">
    <location>
        <begin position="4"/>
        <end position="152"/>
    </location>
</feature>
<dbReference type="AlphaFoldDB" id="A0A1C7AFY5"/>
<dbReference type="InterPro" id="IPR001296">
    <property type="entry name" value="Glyco_trans_1"/>
</dbReference>
<reference evidence="5 6" key="1">
    <citation type="submission" date="2015-08" db="EMBL/GenBank/DDBJ databases">
        <title>Complete genome sequence of Sulfurifustis variabilis.</title>
        <authorList>
            <person name="Miura A."/>
            <person name="Kojima H."/>
            <person name="Fukui M."/>
        </authorList>
    </citation>
    <scope>NUCLEOTIDE SEQUENCE [LARGE SCALE GENOMIC DNA]</scope>
    <source>
        <strain evidence="6">skN76</strain>
    </source>
</reference>
<dbReference type="GO" id="GO:0016757">
    <property type="term" value="F:glycosyltransferase activity"/>
    <property type="evidence" value="ECO:0007669"/>
    <property type="project" value="UniProtKB-KW"/>
</dbReference>
<evidence type="ECO:0000259" key="3">
    <source>
        <dbReference type="Pfam" id="PF00534"/>
    </source>
</evidence>
<protein>
    <submittedName>
        <fullName evidence="5">Glycosyl transferase</fullName>
    </submittedName>
</protein>
<feature type="domain" description="Glycosyl transferase family 1" evidence="3">
    <location>
        <begin position="176"/>
        <end position="328"/>
    </location>
</feature>
<accession>A0A1C7AFY5</accession>
<dbReference type="InterPro" id="IPR028098">
    <property type="entry name" value="Glyco_trans_4-like_N"/>
</dbReference>
<evidence type="ECO:0000256" key="1">
    <source>
        <dbReference type="ARBA" id="ARBA00022676"/>
    </source>
</evidence>
<name>A0A1C7AFY5_9GAMM</name>
<dbReference type="SUPFAM" id="SSF53756">
    <property type="entry name" value="UDP-Glycosyltransferase/glycogen phosphorylase"/>
    <property type="match status" value="1"/>
</dbReference>
<dbReference type="Proteomes" id="UP000218899">
    <property type="component" value="Chromosome"/>
</dbReference>
<keyword evidence="1" id="KW-0328">Glycosyltransferase</keyword>
<evidence type="ECO:0000313" key="5">
    <source>
        <dbReference type="EMBL" id="BAU50343.1"/>
    </source>
</evidence>